<proteinExistence type="predicted"/>
<organism evidence="2">
    <name type="scientific">Phaeodactylum tricornutum</name>
    <name type="common">Diatom</name>
    <dbReference type="NCBI Taxonomy" id="2850"/>
    <lineage>
        <taxon>Eukaryota</taxon>
        <taxon>Sar</taxon>
        <taxon>Stramenopiles</taxon>
        <taxon>Ochrophyta</taxon>
        <taxon>Bacillariophyta</taxon>
        <taxon>Bacillariophyceae</taxon>
        <taxon>Bacillariophycidae</taxon>
        <taxon>Naviculales</taxon>
        <taxon>Phaeodactylaceae</taxon>
        <taxon>Phaeodactylum</taxon>
    </lineage>
</organism>
<protein>
    <submittedName>
        <fullName evidence="2">Uncharacterized protein</fullName>
    </submittedName>
</protein>
<keyword evidence="1" id="KW-1133">Transmembrane helix</keyword>
<dbReference type="Proteomes" id="UP000836788">
    <property type="component" value="Chromosome 17"/>
</dbReference>
<keyword evidence="1" id="KW-0812">Transmembrane</keyword>
<dbReference type="EMBL" id="OU594958">
    <property type="protein sequence ID" value="CAG9282601.1"/>
    <property type="molecule type" value="Genomic_DNA"/>
</dbReference>
<evidence type="ECO:0000313" key="2">
    <source>
        <dbReference type="EMBL" id="CAG9282601.1"/>
    </source>
</evidence>
<name>A0A8J9X3G2_PHATR</name>
<evidence type="ECO:0000256" key="1">
    <source>
        <dbReference type="SAM" id="Phobius"/>
    </source>
</evidence>
<keyword evidence="1" id="KW-0472">Membrane</keyword>
<accession>A0A8J9X3G2</accession>
<feature type="transmembrane region" description="Helical" evidence="1">
    <location>
        <begin position="21"/>
        <end position="42"/>
    </location>
</feature>
<dbReference type="AlphaFoldDB" id="A0A8J9X3G2"/>
<reference evidence="2" key="1">
    <citation type="submission" date="2022-02" db="EMBL/GenBank/DDBJ databases">
        <authorList>
            <person name="Giguere J D."/>
        </authorList>
    </citation>
    <scope>NUCLEOTIDE SEQUENCE</scope>
    <source>
        <strain evidence="2">CCAP 1055/1</strain>
    </source>
</reference>
<gene>
    <name evidence="2" type="ORF">PTTT1_LOCUS20150</name>
</gene>
<sequence length="503" mass="57006">MLTSCLCRAWKANVVLERWTRVLHLLVRITAVLVVSSLFLFISESQSLLSFAKARSGRIATALRSSTVCPQKSHGSNQPTSSHWWNESVWNDRPKYSEYGVCSWIPRNASVASLWNELLFQNNFLPYLQTVLFMNQKNTKTSREVLLDSEQDSLAWKVLLRTLLKPSFLQRAVKSQPHQTTWMKDVLQKIVPEKPSSGGPLRVLVLTTAIPNVGIKDCELDGSESDSCALWTAKLQSILDPSMVRITTLVAPSFATTEFYTERILAQPLFLRDAKHDSDHVPYDVIVHDLIRQDMALTERNHSLLLNVDFAERRLHAIQRFVRAVQKAESTTVFDCTGGSVRARAPVVLFLDDYMGGYHDSILADSIQGRITQQVADHYQLGFISYSRAMQRNMWADGTRNIFGGGAMDPKGVATQRLEQTSILFTVLYSLLSYTVDSCRHGSRTEEDKSRPSFFSPNVQELANAVMPPYLGSNLTLINVKDQWQEEKDAQRERKMRFCVHAD</sequence>